<evidence type="ECO:0000313" key="19">
    <source>
        <dbReference type="Ensembl" id="ENSXETP00000046571"/>
    </source>
</evidence>
<keyword evidence="7 18" id="KW-1133">Transmembrane helix</keyword>
<reference evidence="19" key="2">
    <citation type="submission" date="2011-06" db="UniProtKB">
        <authorList>
            <consortium name="Ensembl"/>
        </authorList>
    </citation>
    <scope>IDENTIFICATION</scope>
</reference>
<evidence type="ECO:0000256" key="14">
    <source>
        <dbReference type="ARBA" id="ARBA00039962"/>
    </source>
</evidence>
<dbReference type="GO" id="GO:0005634">
    <property type="term" value="C:nucleus"/>
    <property type="evidence" value="ECO:0007669"/>
    <property type="project" value="UniProtKB-SubCell"/>
</dbReference>
<evidence type="ECO:0000256" key="8">
    <source>
        <dbReference type="ARBA" id="ARBA00023054"/>
    </source>
</evidence>
<keyword evidence="11" id="KW-0206">Cytoskeleton</keyword>
<name>F6S579_XENTR</name>
<dbReference type="SUPFAM" id="SSF48452">
    <property type="entry name" value="TPR-like"/>
    <property type="match status" value="1"/>
</dbReference>
<keyword evidence="9" id="KW-0496">Mitochondrion</keyword>
<dbReference type="InParanoid" id="F6S579"/>
<evidence type="ECO:0000256" key="17">
    <source>
        <dbReference type="SAM" id="MobiDB-lite"/>
    </source>
</evidence>
<evidence type="ECO:0000256" key="4">
    <source>
        <dbReference type="ARBA" id="ARBA00022490"/>
    </source>
</evidence>
<evidence type="ECO:0000256" key="11">
    <source>
        <dbReference type="ARBA" id="ARBA00023212"/>
    </source>
</evidence>
<evidence type="ECO:0000256" key="12">
    <source>
        <dbReference type="ARBA" id="ARBA00023242"/>
    </source>
</evidence>
<evidence type="ECO:0000256" key="15">
    <source>
        <dbReference type="ARBA" id="ARBA00041608"/>
    </source>
</evidence>
<reference evidence="19" key="1">
    <citation type="journal article" date="2010" name="Science">
        <title>The genome of the Western clawed frog Xenopus tropicalis.</title>
        <authorList>
            <person name="Hellsten U."/>
            <person name="Harland R.M."/>
            <person name="Gilchrist M.J."/>
            <person name="Hendrix D."/>
            <person name="Jurka J."/>
            <person name="Kapitonov V."/>
            <person name="Ovcharenko I."/>
            <person name="Putnam N.H."/>
            <person name="Shu S."/>
            <person name="Taher L."/>
            <person name="Blitz I.L."/>
            <person name="Blumberg B."/>
            <person name="Dichmann D.S."/>
            <person name="Dubchak I."/>
            <person name="Amaya E."/>
            <person name="Detter J.C."/>
            <person name="Fletcher R."/>
            <person name="Gerhard D.S."/>
            <person name="Goodstein D."/>
            <person name="Graves T."/>
            <person name="Grigoriev I.V."/>
            <person name="Grimwood J."/>
            <person name="Kawashima T."/>
            <person name="Lindquist E."/>
            <person name="Lucas S.M."/>
            <person name="Mead P.E."/>
            <person name="Mitros T."/>
            <person name="Ogino H."/>
            <person name="Ohta Y."/>
            <person name="Poliakov A.V."/>
            <person name="Pollet N."/>
            <person name="Robert J."/>
            <person name="Salamov A."/>
            <person name="Sater A.K."/>
            <person name="Schmutz J."/>
            <person name="Terry A."/>
            <person name="Vize P.D."/>
            <person name="Warren W.C."/>
            <person name="Wells D."/>
            <person name="Wills A."/>
            <person name="Wilson R.K."/>
            <person name="Zimmerman L.B."/>
            <person name="Zorn A.M."/>
            <person name="Grainger R."/>
            <person name="Grammer T."/>
            <person name="Khokha M.K."/>
            <person name="Richardson P.M."/>
            <person name="Rokhsar D.S."/>
        </authorList>
    </citation>
    <scope>NUCLEOTIDE SEQUENCE [LARGE SCALE GENOMIC DNA]</scope>
    <source>
        <strain evidence="19">Nigerian</strain>
    </source>
</reference>
<dbReference type="GeneTree" id="ENSGT00950000182992"/>
<keyword evidence="8" id="KW-0175">Coiled coil</keyword>
<accession>F6S579</accession>
<dbReference type="InterPro" id="IPR049039">
    <property type="entry name" value="RMD1-3_a_helical_rpt"/>
</dbReference>
<dbReference type="Ensembl" id="ENSXETT00000046571">
    <property type="protein sequence ID" value="ENSXETP00000046571"/>
    <property type="gene ID" value="ENSXETG00000021550"/>
</dbReference>
<keyword evidence="10 18" id="KW-0472">Membrane</keyword>
<sequence>MGTHYHAVTTIFINILLTTNHRFTFLILPAVNRSTDLQKYWKMHGEQEEVTMSKHILPYRIGLGLVIGATAGAVIYIVFRRNRKKTRKSASKQNGYCLQKCGESKVVDTLNNLQVIPGEAAILSGSREEQLDLINRLDYVLNSISELRQEVETLRTSLHGLAEDIVGEVRTHLEENQRTLRRRRFLPHRERTDSTGSSSIYFTAASGAAHTDAESEGGYSTANAESDFDRESSRASEEEDEVSCETIRTMRRDSVDLVTDDEATTIAIDPVDEELTLLLQKSDELHSGSAEQQREGFQLLLSNKLLYRDHEEFLWRLARSYSDMCTTVEDAQEKKSYASDGKEEAEAALQKADQNAECHKWFAILCGQLSEHEGIQKRIQTGYLFKEHIEKAISLKPGDARCYYLLGRWCYEVSNLGWLERKTASALYENPPTATVHEALQNFLKAEDLTPGFSKAARILIAKCYKDLGNEATAAHWLKLAEELPNVTQEDRECAATIEEMLPATAEEEPLP</sequence>
<evidence type="ECO:0000256" key="18">
    <source>
        <dbReference type="SAM" id="Phobius"/>
    </source>
</evidence>
<dbReference type="PANTHER" id="PTHR16056">
    <property type="entry name" value="REGULATOR OF MICROTUBULE DYNAMICS PROTEIN"/>
    <property type="match status" value="1"/>
</dbReference>
<dbReference type="Gene3D" id="1.25.40.10">
    <property type="entry name" value="Tetratricopeptide repeat domain"/>
    <property type="match status" value="1"/>
</dbReference>
<evidence type="ECO:0000256" key="9">
    <source>
        <dbReference type="ARBA" id="ARBA00023128"/>
    </source>
</evidence>
<keyword evidence="12" id="KW-0539">Nucleus</keyword>
<evidence type="ECO:0000256" key="3">
    <source>
        <dbReference type="ARBA" id="ARBA00004647"/>
    </source>
</evidence>
<evidence type="ECO:0000256" key="6">
    <source>
        <dbReference type="ARBA" id="ARBA00022787"/>
    </source>
</evidence>
<evidence type="ECO:0000256" key="1">
    <source>
        <dbReference type="ARBA" id="ARBA00004123"/>
    </source>
</evidence>
<dbReference type="InterPro" id="IPR011990">
    <property type="entry name" value="TPR-like_helical_dom_sf"/>
</dbReference>
<proteinExistence type="inferred from homology"/>
<keyword evidence="5 18" id="KW-0812">Transmembrane</keyword>
<dbReference type="PANTHER" id="PTHR16056:SF18">
    <property type="entry name" value="REGULATOR OF MICROTUBULE DYNAMICS PROTEIN 3"/>
    <property type="match status" value="1"/>
</dbReference>
<dbReference type="Bgee" id="ENSXETG00000021550">
    <property type="expression patterns" value="Expressed in testis and 12 other cell types or tissues"/>
</dbReference>
<keyword evidence="4" id="KW-0963">Cytoplasm</keyword>
<evidence type="ECO:0000256" key="2">
    <source>
        <dbReference type="ARBA" id="ARBA00004572"/>
    </source>
</evidence>
<feature type="compositionally biased region" description="Basic and acidic residues" evidence="17">
    <location>
        <begin position="227"/>
        <end position="236"/>
    </location>
</feature>
<comment type="subcellular location">
    <subcellularLocation>
        <location evidence="3">Cytoplasm</location>
        <location evidence="3">Cytoskeleton</location>
        <location evidence="3">Spindle pole</location>
    </subcellularLocation>
    <subcellularLocation>
        <location evidence="2">Mitochondrion outer membrane</location>
        <topology evidence="2">Single-pass membrane protein</topology>
    </subcellularLocation>
    <subcellularLocation>
        <location evidence="1">Nucleus</location>
    </subcellularLocation>
</comment>
<feature type="region of interest" description="Disordered" evidence="17">
    <location>
        <begin position="207"/>
        <end position="244"/>
    </location>
</feature>
<dbReference type="Pfam" id="PF21033">
    <property type="entry name" value="RMD1-3"/>
    <property type="match status" value="1"/>
</dbReference>
<evidence type="ECO:0000256" key="16">
    <source>
        <dbReference type="ARBA" id="ARBA00041960"/>
    </source>
</evidence>
<comment type="similarity">
    <text evidence="13">Belongs to the RMDN family.</text>
</comment>
<gene>
    <name evidence="19" type="primary">rmdn3</name>
</gene>
<dbReference type="FunCoup" id="F6S579">
    <property type="interactions" value="328"/>
</dbReference>
<organism evidence="19">
    <name type="scientific">Xenopus tropicalis</name>
    <name type="common">Western clawed frog</name>
    <name type="synonym">Silurana tropicalis</name>
    <dbReference type="NCBI Taxonomy" id="8364"/>
    <lineage>
        <taxon>Eukaryota</taxon>
        <taxon>Metazoa</taxon>
        <taxon>Chordata</taxon>
        <taxon>Craniata</taxon>
        <taxon>Vertebrata</taxon>
        <taxon>Euteleostomi</taxon>
        <taxon>Amphibia</taxon>
        <taxon>Batrachia</taxon>
        <taxon>Anura</taxon>
        <taxon>Pipoidea</taxon>
        <taxon>Pipidae</taxon>
        <taxon>Xenopodinae</taxon>
        <taxon>Xenopus</taxon>
        <taxon>Silurana</taxon>
    </lineage>
</organism>
<evidence type="ECO:0000256" key="5">
    <source>
        <dbReference type="ARBA" id="ARBA00022692"/>
    </source>
</evidence>
<dbReference type="GO" id="GO:0005741">
    <property type="term" value="C:mitochondrial outer membrane"/>
    <property type="evidence" value="ECO:0007669"/>
    <property type="project" value="UniProtKB-SubCell"/>
</dbReference>
<keyword evidence="6" id="KW-1000">Mitochondrion outer membrane</keyword>
<feature type="transmembrane region" description="Helical" evidence="18">
    <location>
        <begin position="59"/>
        <end position="79"/>
    </location>
</feature>
<dbReference type="Xenbase" id="XB-GENE-5892549">
    <property type="gene designation" value="rmdn3"/>
</dbReference>
<dbReference type="AlphaFoldDB" id="F6S579"/>
<evidence type="ECO:0000256" key="10">
    <source>
        <dbReference type="ARBA" id="ARBA00023136"/>
    </source>
</evidence>
<evidence type="ECO:0000256" key="7">
    <source>
        <dbReference type="ARBA" id="ARBA00022989"/>
    </source>
</evidence>
<dbReference type="GO" id="GO:0000922">
    <property type="term" value="C:spindle pole"/>
    <property type="evidence" value="ECO:0007669"/>
    <property type="project" value="UniProtKB-SubCell"/>
</dbReference>
<protein>
    <recommendedName>
        <fullName evidence="14">Regulator of microtubule dynamics protein 3</fullName>
    </recommendedName>
    <alternativeName>
        <fullName evidence="15">Protein FAM82A2</fullName>
    </alternativeName>
    <alternativeName>
        <fullName evidence="16">Protein FAM82C</fullName>
    </alternativeName>
</protein>
<evidence type="ECO:0000256" key="13">
    <source>
        <dbReference type="ARBA" id="ARBA00038360"/>
    </source>
</evidence>